<feature type="binding site" evidence="12">
    <location>
        <position position="258"/>
    </location>
    <ligand>
        <name>L-histidine</name>
        <dbReference type="ChEBI" id="CHEBI:57595"/>
    </ligand>
</feature>
<evidence type="ECO:0000256" key="9">
    <source>
        <dbReference type="ARBA" id="ARBA00023146"/>
    </source>
</evidence>
<evidence type="ECO:0000256" key="12">
    <source>
        <dbReference type="PIRSR" id="PIRSR001549-1"/>
    </source>
</evidence>
<dbReference type="InterPro" id="IPR004154">
    <property type="entry name" value="Anticodon-bd"/>
</dbReference>
<dbReference type="GO" id="GO:0140096">
    <property type="term" value="F:catalytic activity, acting on a protein"/>
    <property type="evidence" value="ECO:0007669"/>
    <property type="project" value="UniProtKB-ARBA"/>
</dbReference>
<evidence type="ECO:0000259" key="13">
    <source>
        <dbReference type="PROSITE" id="PS50862"/>
    </source>
</evidence>
<dbReference type="SUPFAM" id="SSF55681">
    <property type="entry name" value="Class II aaRS and biotin synthetases"/>
    <property type="match status" value="1"/>
</dbReference>
<dbReference type="OrthoDB" id="9800814at2"/>
<keyword evidence="15" id="KW-1185">Reference proteome</keyword>
<keyword evidence="5 11" id="KW-0436">Ligase</keyword>
<keyword evidence="8 11" id="KW-0648">Protein biosynthesis</keyword>
<feature type="binding site" evidence="12">
    <location>
        <position position="113"/>
    </location>
    <ligand>
        <name>L-histidine</name>
        <dbReference type="ChEBI" id="CHEBI:57595"/>
    </ligand>
</feature>
<reference evidence="14 15" key="1">
    <citation type="submission" date="2017-10" db="EMBL/GenBank/DDBJ databases">
        <title>Bacillus sp. nov., a halophilic bacterium isolated from a Yangshapao Lake.</title>
        <authorList>
            <person name="Wang H."/>
        </authorList>
    </citation>
    <scope>NUCLEOTIDE SEQUENCE [LARGE SCALE GENOMIC DNA]</scope>
    <source>
        <strain evidence="14 15">YSP-3</strain>
    </source>
</reference>
<protein>
    <recommendedName>
        <fullName evidence="11">Histidine--tRNA ligase</fullName>
        <ecNumber evidence="11">6.1.1.21</ecNumber>
    </recommendedName>
    <alternativeName>
        <fullName evidence="11">Histidyl-tRNA synthetase</fullName>
        <shortName evidence="11">HisRS</shortName>
    </alternativeName>
</protein>
<comment type="similarity">
    <text evidence="2 11">Belongs to the class-II aminoacyl-tRNA synthetase family.</text>
</comment>
<keyword evidence="9 11" id="KW-0030">Aminoacyl-tRNA synthetase</keyword>
<evidence type="ECO:0000313" key="14">
    <source>
        <dbReference type="EMBL" id="PYZ98797.1"/>
    </source>
</evidence>
<accession>A0A2W0HC79</accession>
<dbReference type="InterPro" id="IPR006195">
    <property type="entry name" value="aa-tRNA-synth_II"/>
</dbReference>
<dbReference type="GO" id="GO:0005737">
    <property type="term" value="C:cytoplasm"/>
    <property type="evidence" value="ECO:0007669"/>
    <property type="project" value="UniProtKB-SubCell"/>
</dbReference>
<feature type="binding site" evidence="12">
    <location>
        <begin position="81"/>
        <end position="83"/>
    </location>
    <ligand>
        <name>L-histidine</name>
        <dbReference type="ChEBI" id="CHEBI:57595"/>
    </ligand>
</feature>
<dbReference type="PROSITE" id="PS50862">
    <property type="entry name" value="AA_TRNA_LIGASE_II"/>
    <property type="match status" value="1"/>
</dbReference>
<dbReference type="Gene3D" id="3.30.930.10">
    <property type="entry name" value="Bira Bifunctional Protein, Domain 2"/>
    <property type="match status" value="1"/>
</dbReference>
<dbReference type="SUPFAM" id="SSF52954">
    <property type="entry name" value="Class II aaRS ABD-related"/>
    <property type="match status" value="1"/>
</dbReference>
<evidence type="ECO:0000256" key="4">
    <source>
        <dbReference type="ARBA" id="ARBA00022490"/>
    </source>
</evidence>
<dbReference type="CDD" id="cd00859">
    <property type="entry name" value="HisRS_anticodon"/>
    <property type="match status" value="1"/>
</dbReference>
<dbReference type="InterPro" id="IPR036621">
    <property type="entry name" value="Anticodon-bd_dom_sf"/>
</dbReference>
<dbReference type="GO" id="GO:0016740">
    <property type="term" value="F:transferase activity"/>
    <property type="evidence" value="ECO:0007669"/>
    <property type="project" value="UniProtKB-ARBA"/>
</dbReference>
<dbReference type="GO" id="GO:0006427">
    <property type="term" value="P:histidyl-tRNA aminoacylation"/>
    <property type="evidence" value="ECO:0007669"/>
    <property type="project" value="UniProtKB-UniRule"/>
</dbReference>
<dbReference type="InterPro" id="IPR033656">
    <property type="entry name" value="HisRS_anticodon"/>
</dbReference>
<dbReference type="PANTHER" id="PTHR43707">
    <property type="entry name" value="HISTIDYL-TRNA SYNTHETASE"/>
    <property type="match status" value="1"/>
</dbReference>
<evidence type="ECO:0000256" key="8">
    <source>
        <dbReference type="ARBA" id="ARBA00022917"/>
    </source>
</evidence>
<proteinExistence type="inferred from homology"/>
<evidence type="ECO:0000256" key="3">
    <source>
        <dbReference type="ARBA" id="ARBA00011738"/>
    </source>
</evidence>
<dbReference type="HAMAP" id="MF_00127">
    <property type="entry name" value="His_tRNA_synth"/>
    <property type="match status" value="1"/>
</dbReference>
<dbReference type="NCBIfam" id="TIGR00442">
    <property type="entry name" value="hisS"/>
    <property type="match status" value="1"/>
</dbReference>
<dbReference type="InterPro" id="IPR015807">
    <property type="entry name" value="His-tRNA-ligase"/>
</dbReference>
<evidence type="ECO:0000256" key="7">
    <source>
        <dbReference type="ARBA" id="ARBA00022840"/>
    </source>
</evidence>
<comment type="subcellular location">
    <subcellularLocation>
        <location evidence="1 11">Cytoplasm</location>
    </subcellularLocation>
</comment>
<comment type="caution">
    <text evidence="14">The sequence shown here is derived from an EMBL/GenBank/DDBJ whole genome shotgun (WGS) entry which is preliminary data.</text>
</comment>
<comment type="subunit">
    <text evidence="3 11">Homodimer.</text>
</comment>
<dbReference type="GO" id="GO:0004821">
    <property type="term" value="F:histidine-tRNA ligase activity"/>
    <property type="evidence" value="ECO:0007669"/>
    <property type="project" value="UniProtKB-UniRule"/>
</dbReference>
<gene>
    <name evidence="11" type="primary">hisS</name>
    <name evidence="14" type="ORF">CR205_09560</name>
</gene>
<dbReference type="Gene3D" id="3.40.50.800">
    <property type="entry name" value="Anticodon-binding domain"/>
    <property type="match status" value="1"/>
</dbReference>
<comment type="catalytic activity">
    <reaction evidence="10 11">
        <text>tRNA(His) + L-histidine + ATP = L-histidyl-tRNA(His) + AMP + diphosphate + H(+)</text>
        <dbReference type="Rhea" id="RHEA:17313"/>
        <dbReference type="Rhea" id="RHEA-COMP:9665"/>
        <dbReference type="Rhea" id="RHEA-COMP:9689"/>
        <dbReference type="ChEBI" id="CHEBI:15378"/>
        <dbReference type="ChEBI" id="CHEBI:30616"/>
        <dbReference type="ChEBI" id="CHEBI:33019"/>
        <dbReference type="ChEBI" id="CHEBI:57595"/>
        <dbReference type="ChEBI" id="CHEBI:78442"/>
        <dbReference type="ChEBI" id="CHEBI:78527"/>
        <dbReference type="ChEBI" id="CHEBI:456215"/>
        <dbReference type="EC" id="6.1.1.21"/>
    </reaction>
</comment>
<evidence type="ECO:0000256" key="5">
    <source>
        <dbReference type="ARBA" id="ARBA00022598"/>
    </source>
</evidence>
<dbReference type="InterPro" id="IPR045864">
    <property type="entry name" value="aa-tRNA-synth_II/BPL/LPL"/>
</dbReference>
<evidence type="ECO:0000256" key="1">
    <source>
        <dbReference type="ARBA" id="ARBA00004496"/>
    </source>
</evidence>
<organism evidence="14 15">
    <name type="scientific">Alteribacter lacisalsi</name>
    <dbReference type="NCBI Taxonomy" id="2045244"/>
    <lineage>
        <taxon>Bacteria</taxon>
        <taxon>Bacillati</taxon>
        <taxon>Bacillota</taxon>
        <taxon>Bacilli</taxon>
        <taxon>Bacillales</taxon>
        <taxon>Bacillaceae</taxon>
        <taxon>Alteribacter</taxon>
    </lineage>
</organism>
<keyword evidence="7 11" id="KW-0067">ATP-binding</keyword>
<dbReference type="EC" id="6.1.1.21" evidence="11"/>
<dbReference type="CDD" id="cd00773">
    <property type="entry name" value="HisRS-like_core"/>
    <property type="match status" value="1"/>
</dbReference>
<dbReference type="InterPro" id="IPR004516">
    <property type="entry name" value="HisRS/HisZ"/>
</dbReference>
<feature type="binding site" evidence="12">
    <location>
        <position position="127"/>
    </location>
    <ligand>
        <name>L-histidine</name>
        <dbReference type="ChEBI" id="CHEBI:57595"/>
    </ligand>
</feature>
<feature type="binding site" evidence="12">
    <location>
        <begin position="262"/>
        <end position="263"/>
    </location>
    <ligand>
        <name>L-histidine</name>
        <dbReference type="ChEBI" id="CHEBI:57595"/>
    </ligand>
</feature>
<dbReference type="Pfam" id="PF03129">
    <property type="entry name" value="HGTP_anticodon"/>
    <property type="match status" value="1"/>
</dbReference>
<evidence type="ECO:0000313" key="15">
    <source>
        <dbReference type="Proteomes" id="UP000248066"/>
    </source>
</evidence>
<dbReference type="PANTHER" id="PTHR43707:SF1">
    <property type="entry name" value="HISTIDINE--TRNA LIGASE, MITOCHONDRIAL-RELATED"/>
    <property type="match status" value="1"/>
</dbReference>
<feature type="domain" description="Aminoacyl-transfer RNA synthetases class-II family profile" evidence="13">
    <location>
        <begin position="1"/>
        <end position="325"/>
    </location>
</feature>
<evidence type="ECO:0000256" key="6">
    <source>
        <dbReference type="ARBA" id="ARBA00022741"/>
    </source>
</evidence>
<evidence type="ECO:0000256" key="2">
    <source>
        <dbReference type="ARBA" id="ARBA00008226"/>
    </source>
</evidence>
<evidence type="ECO:0000256" key="10">
    <source>
        <dbReference type="ARBA" id="ARBA00047639"/>
    </source>
</evidence>
<dbReference type="PIRSF" id="PIRSF001549">
    <property type="entry name" value="His-tRNA_synth"/>
    <property type="match status" value="1"/>
</dbReference>
<feature type="binding site" evidence="12">
    <location>
        <position position="131"/>
    </location>
    <ligand>
        <name>L-histidine</name>
        <dbReference type="ChEBI" id="CHEBI:57595"/>
    </ligand>
</feature>
<dbReference type="FunFam" id="3.30.930.10:FF:000005">
    <property type="entry name" value="Histidine--tRNA ligase"/>
    <property type="match status" value="1"/>
</dbReference>
<dbReference type="AlphaFoldDB" id="A0A2W0HC79"/>
<dbReference type="EMBL" id="PDOF01000001">
    <property type="protein sequence ID" value="PYZ98797.1"/>
    <property type="molecule type" value="Genomic_DNA"/>
</dbReference>
<dbReference type="RefSeq" id="WP_110518972.1">
    <property type="nucleotide sequence ID" value="NZ_PDOF01000001.1"/>
</dbReference>
<evidence type="ECO:0000256" key="11">
    <source>
        <dbReference type="HAMAP-Rule" id="MF_00127"/>
    </source>
</evidence>
<dbReference type="InterPro" id="IPR041715">
    <property type="entry name" value="HisRS-like_core"/>
</dbReference>
<sequence>MKFKIPRGTQDILPETSALWRIVEAKAHDLCRRYNYKEIRTPMFEQTELFARGVGDTTDIVQKEMYTFEDRGGRSLTLRPEGTASVARSYAENKMHGWADQPVKLYYIGPMFRYERPQSGRMRQFVQFGVEAMGSDDPAIDAEVIALAMNFYQELGLKGLKLVINSLGDKDSRDAHRTALVNHFKPRITEFCTDCQQRLESNPLRILDCKKDRDHELMASAPSILDYLSEESAAYFSNVQQYLEAMKIPFTIDSGLVRGLDYYNSTAFEIMLEGEGFGAITTLMGGGRYNGLVEDLGGPETPGIGFALSLERLLMALETQGIALPVEESLDAYLITMGEVAKSHAPALLHRLRGEGITVDGDYMNKKMKAQFKAADRQNATFTLVLGDDELENGTVVLKNLETGGQENIPVEQAIEKLKAERGA</sequence>
<keyword evidence="6 11" id="KW-0547">Nucleotide-binding</keyword>
<name>A0A2W0HC79_9BACI</name>
<dbReference type="Pfam" id="PF13393">
    <property type="entry name" value="tRNA-synt_His"/>
    <property type="match status" value="1"/>
</dbReference>
<dbReference type="Proteomes" id="UP000248066">
    <property type="component" value="Unassembled WGS sequence"/>
</dbReference>
<dbReference type="GO" id="GO:0005524">
    <property type="term" value="F:ATP binding"/>
    <property type="evidence" value="ECO:0007669"/>
    <property type="project" value="UniProtKB-UniRule"/>
</dbReference>
<keyword evidence="4 11" id="KW-0963">Cytoplasm</keyword>